<dbReference type="SUPFAM" id="SSF50630">
    <property type="entry name" value="Acid proteases"/>
    <property type="match status" value="1"/>
</dbReference>
<evidence type="ECO:0000256" key="3">
    <source>
        <dbReference type="ARBA" id="ARBA00022598"/>
    </source>
</evidence>
<comment type="cofactor">
    <cofactor evidence="1">
        <name>Mn(2+)</name>
        <dbReference type="ChEBI" id="CHEBI:29035"/>
    </cofactor>
</comment>
<evidence type="ECO:0000256" key="7">
    <source>
        <dbReference type="ARBA" id="ARBA00022842"/>
    </source>
</evidence>
<dbReference type="RefSeq" id="WP_160131809.1">
    <property type="nucleotide sequence ID" value="NZ_CP019288.1"/>
</dbReference>
<evidence type="ECO:0000256" key="9">
    <source>
        <dbReference type="ARBA" id="ARBA00023211"/>
    </source>
</evidence>
<dbReference type="PANTHER" id="PTHR21621">
    <property type="entry name" value="RIBOSOMAL PROTEIN S6 MODIFICATION PROTEIN"/>
    <property type="match status" value="1"/>
</dbReference>
<dbReference type="PROSITE" id="PS50975">
    <property type="entry name" value="ATP_GRASP"/>
    <property type="match status" value="1"/>
</dbReference>
<dbReference type="GO" id="GO:0018169">
    <property type="term" value="F:ribosomal S6-glutamic acid ligase activity"/>
    <property type="evidence" value="ECO:0007669"/>
    <property type="project" value="TreeGrafter"/>
</dbReference>
<keyword evidence="14" id="KW-0689">Ribosomal protein</keyword>
<dbReference type="NCBIfam" id="TIGR00768">
    <property type="entry name" value="rimK_fam"/>
    <property type="match status" value="1"/>
</dbReference>
<dbReference type="GO" id="GO:0005840">
    <property type="term" value="C:ribosome"/>
    <property type="evidence" value="ECO:0007669"/>
    <property type="project" value="UniProtKB-KW"/>
</dbReference>
<dbReference type="InterPro" id="IPR041107">
    <property type="entry name" value="Rimk_N"/>
</dbReference>
<dbReference type="Gene3D" id="3.30.1490.20">
    <property type="entry name" value="ATP-grasp fold, A domain"/>
    <property type="match status" value="1"/>
</dbReference>
<keyword evidence="14" id="KW-0687">Ribonucleoprotein</keyword>
<evidence type="ECO:0000256" key="12">
    <source>
        <dbReference type="PROSITE-ProRule" id="PRU00409"/>
    </source>
</evidence>
<feature type="domain" description="ATP-grasp" evidence="13">
    <location>
        <begin position="268"/>
        <end position="451"/>
    </location>
</feature>
<dbReference type="InterPro" id="IPR013815">
    <property type="entry name" value="ATP_grasp_subdomain_1"/>
</dbReference>
<comment type="similarity">
    <text evidence="10">In the C-terminal section; belongs to the RimK family.</text>
</comment>
<dbReference type="Gene3D" id="3.30.470.20">
    <property type="entry name" value="ATP-grasp fold, B domain"/>
    <property type="match status" value="1"/>
</dbReference>
<keyword evidence="8" id="KW-0648">Protein biosynthesis</keyword>
<dbReference type="FunFam" id="3.30.1490.20:FF:000005">
    <property type="entry name" value="Probable alpha-L-glutamate ligase 1"/>
    <property type="match status" value="1"/>
</dbReference>
<dbReference type="GO" id="GO:0005524">
    <property type="term" value="F:ATP binding"/>
    <property type="evidence" value="ECO:0007669"/>
    <property type="project" value="UniProtKB-UniRule"/>
</dbReference>
<evidence type="ECO:0000256" key="8">
    <source>
        <dbReference type="ARBA" id="ARBA00022917"/>
    </source>
</evidence>
<dbReference type="EMBL" id="CP019288">
    <property type="protein sequence ID" value="QHI39330.1"/>
    <property type="molecule type" value="Genomic_DNA"/>
</dbReference>
<evidence type="ECO:0000259" key="13">
    <source>
        <dbReference type="PROSITE" id="PS50975"/>
    </source>
</evidence>
<evidence type="ECO:0000256" key="10">
    <source>
        <dbReference type="ARBA" id="ARBA00061239"/>
    </source>
</evidence>
<evidence type="ECO:0000313" key="14">
    <source>
        <dbReference type="EMBL" id="QHI39330.1"/>
    </source>
</evidence>
<evidence type="ECO:0000256" key="2">
    <source>
        <dbReference type="ARBA" id="ARBA00001946"/>
    </source>
</evidence>
<dbReference type="Pfam" id="PF08443">
    <property type="entry name" value="RimK"/>
    <property type="match status" value="1"/>
</dbReference>
<dbReference type="NCBIfam" id="NF007764">
    <property type="entry name" value="PRK10446.1"/>
    <property type="match status" value="1"/>
</dbReference>
<dbReference type="OrthoDB" id="3865600at2"/>
<dbReference type="Pfam" id="PF05618">
    <property type="entry name" value="Zn_protease"/>
    <property type="match status" value="1"/>
</dbReference>
<name>A0A7L4ZSI9_9FLAO</name>
<dbReference type="GO" id="GO:0009432">
    <property type="term" value="P:SOS response"/>
    <property type="evidence" value="ECO:0007669"/>
    <property type="project" value="TreeGrafter"/>
</dbReference>
<dbReference type="Pfam" id="PF18030">
    <property type="entry name" value="Rimk_N"/>
    <property type="match status" value="1"/>
</dbReference>
<dbReference type="GO" id="GO:0006412">
    <property type="term" value="P:translation"/>
    <property type="evidence" value="ECO:0007669"/>
    <property type="project" value="UniProtKB-KW"/>
</dbReference>
<evidence type="ECO:0000256" key="11">
    <source>
        <dbReference type="ARBA" id="ARBA00072141"/>
    </source>
</evidence>
<keyword evidence="5 12" id="KW-0547">Nucleotide-binding</keyword>
<dbReference type="InterPro" id="IPR021109">
    <property type="entry name" value="Peptidase_aspartic_dom_sf"/>
</dbReference>
<evidence type="ECO:0000313" key="15">
    <source>
        <dbReference type="Proteomes" id="UP000464657"/>
    </source>
</evidence>
<accession>A0A7L4ZSI9</accession>
<evidence type="ECO:0000256" key="1">
    <source>
        <dbReference type="ARBA" id="ARBA00001936"/>
    </source>
</evidence>
<proteinExistence type="inferred from homology"/>
<keyword evidence="6 12" id="KW-0067">ATP-binding</keyword>
<organism evidence="14 15">
    <name type="scientific">Kordia antarctica</name>
    <dbReference type="NCBI Taxonomy" id="1218801"/>
    <lineage>
        <taxon>Bacteria</taxon>
        <taxon>Pseudomonadati</taxon>
        <taxon>Bacteroidota</taxon>
        <taxon>Flavobacteriia</taxon>
        <taxon>Flavobacteriales</taxon>
        <taxon>Flavobacteriaceae</taxon>
        <taxon>Kordia</taxon>
    </lineage>
</organism>
<comment type="cofactor">
    <cofactor evidence="2">
        <name>Mg(2+)</name>
        <dbReference type="ChEBI" id="CHEBI:18420"/>
    </cofactor>
</comment>
<dbReference type="InterPro" id="IPR011761">
    <property type="entry name" value="ATP-grasp"/>
</dbReference>
<dbReference type="InterPro" id="IPR013651">
    <property type="entry name" value="ATP-grasp_RimK-type"/>
</dbReference>
<dbReference type="Gene3D" id="3.40.50.20">
    <property type="match status" value="1"/>
</dbReference>
<dbReference type="SUPFAM" id="SSF56059">
    <property type="entry name" value="Glutathione synthetase ATP-binding domain-like"/>
    <property type="match status" value="1"/>
</dbReference>
<dbReference type="AlphaFoldDB" id="A0A7L4ZSI9"/>
<dbReference type="Proteomes" id="UP000464657">
    <property type="component" value="Chromosome"/>
</dbReference>
<keyword evidence="3 14" id="KW-0436">Ligase</keyword>
<dbReference type="InterPro" id="IPR004666">
    <property type="entry name" value="Rp_bS6_RimK/Lys_biosynth_LsyX"/>
</dbReference>
<gene>
    <name evidence="14" type="primary">rimK_3</name>
    <name evidence="14" type="ORF">IMCC3317_47400</name>
</gene>
<keyword evidence="15" id="KW-1185">Reference proteome</keyword>
<dbReference type="InterPro" id="IPR008503">
    <property type="entry name" value="Asp_endopeptidase"/>
</dbReference>
<keyword evidence="9" id="KW-0464">Manganese</keyword>
<dbReference type="Gene3D" id="2.40.70.10">
    <property type="entry name" value="Acid Proteases"/>
    <property type="match status" value="1"/>
</dbReference>
<reference evidence="14 15" key="1">
    <citation type="journal article" date="2013" name="Int. J. Syst. Evol. Microbiol.">
        <title>Kordia antarctica sp. nov., isolated from Antarctic seawater.</title>
        <authorList>
            <person name="Baek K."/>
            <person name="Choi A."/>
            <person name="Kang I."/>
            <person name="Lee K."/>
            <person name="Cho J.C."/>
        </authorList>
    </citation>
    <scope>NUCLEOTIDE SEQUENCE [LARGE SCALE GENOMIC DNA]</scope>
    <source>
        <strain evidence="14 15">IMCC3317</strain>
    </source>
</reference>
<dbReference type="GO" id="GO:0046872">
    <property type="term" value="F:metal ion binding"/>
    <property type="evidence" value="ECO:0007669"/>
    <property type="project" value="UniProtKB-KW"/>
</dbReference>
<evidence type="ECO:0000256" key="5">
    <source>
        <dbReference type="ARBA" id="ARBA00022741"/>
    </source>
</evidence>
<evidence type="ECO:0000256" key="4">
    <source>
        <dbReference type="ARBA" id="ARBA00022723"/>
    </source>
</evidence>
<protein>
    <recommendedName>
        <fullName evidence="11">Probable alpha-L-glutamate ligase</fullName>
    </recommendedName>
</protein>
<dbReference type="PANTHER" id="PTHR21621:SF7">
    <property type="entry name" value="RIBOSOMAL PROTEIN BS6--L-GLUTAMATE LIGASE"/>
    <property type="match status" value="1"/>
</dbReference>
<keyword evidence="7" id="KW-0460">Magnesium</keyword>
<sequence>MSSTTLKIIGSEEWCTFTDLGIPAIKARIDSGAKTSSMQASNITLIEGSNGKRISFEVHPIQENRSIAIQCSANVFDKRLVKSSSGVAESRYVIKSLVTIGENTFEIELTLTNRDSMEFKMLLGREALNERYMIDSSKIFIESTLKQNDIYEKYKHLTKGKSGLKIALLASNKELFSNKRIMEAGIARGHEMVFLNVEQAYMKFDAKEPQVRYRGGNVVDEFDAIIPRIKPSVTFYACALLRQFDAMGAYCLNSAEAITQSRDKLQATQLFAKHEIQIPITGFANSPLDTKDLIKMVNGAPLIIKLLESTQGKGVVLAETTKAAESVINAFKSVKTNILVQEFIKEANGQDIRCFVVGGKVVASMQRQAAKGEFRANIHQGGSASRIKITLEERKLAIKAAKMLRLPVAGVDIIRSNKGPLLLEVNSSPGLEGIENATGLDIANIMIEAIEKKLKLKQQ</sequence>
<dbReference type="GO" id="GO:0005737">
    <property type="term" value="C:cytoplasm"/>
    <property type="evidence" value="ECO:0007669"/>
    <property type="project" value="TreeGrafter"/>
</dbReference>
<dbReference type="KEGG" id="kan:IMCC3317_47400"/>
<evidence type="ECO:0000256" key="6">
    <source>
        <dbReference type="ARBA" id="ARBA00022840"/>
    </source>
</evidence>
<keyword evidence="4" id="KW-0479">Metal-binding</keyword>